<sequence>MCLKMNTKDLLFVPLGGVGQIGMNVNLYHLDGKWIIIDFGAGFADDNMPGIDMIVADISFIKKNRKNLLGIVLTHAHEDHIGGIQYLWSDLQCPIYATKFTSALLQAKLKEYQLKVNITEIDITKRLKLGPFSLEFINLTHSIPEMNAIALHTEKGVIVHTGDWKLDDNPIIGPISNTQRLKELGDEGVLALVCDSTNIFTKNKSGSEGDLEESLFNIIKDCKQKVAVSLFASNIARIQTIVHIAEKLGRKVVILGKSLVRITQAAQGSGYLQDISQFIDINQANKLPRNQVLLLCTGCQGEALAATAKLANNSHSLTKLEHGDTIIFSSKIIPGNEKRIYSVFNKFINMGVNVITEFMEYVHVSGHPSKIEVSTMYSLIRPKLSIPVHGEYIHMHEHAKVAEQCNVEKAIIVHPGDVINIIKKQKVNSVKAGYFGVDGNFLHHPQGNVISMRKRMRDSGIIIVTLVLNNKKALLKEPRIFAPGVLDHSDNQAITKKILSKISSDLYSKKINNIKQHVENIVFNALKYDIKNKPFIEVQLEYIN</sequence>
<gene>
    <name evidence="1" type="ordered locus">Ecaj_0157</name>
</gene>
<reference evidence="2" key="1">
    <citation type="journal article" date="2006" name="J. Bacteriol.">
        <title>The genome of the obligately intracellular bacterium Ehrlichia canis reveals themes of complex membrane structure and immune evasion strategies.</title>
        <authorList>
            <person name="Mavromatis K."/>
            <person name="Doyle C.K."/>
            <person name="Lykidis A."/>
            <person name="Ivanova N."/>
            <person name="Francino M.P."/>
            <person name="Chain P."/>
            <person name="Shin M."/>
            <person name="Malfatti S."/>
            <person name="Larimer F."/>
            <person name="Copeland A."/>
            <person name="Detter J.C."/>
            <person name="Land M."/>
            <person name="Richardson P.M."/>
            <person name="Yu X.J."/>
            <person name="Walker D.H."/>
            <person name="McBride J.W."/>
            <person name="Kyrpides N.C."/>
        </authorList>
    </citation>
    <scope>NUCLEOTIDE SEQUENCE [LARGE SCALE GENOMIC DNA]</scope>
    <source>
        <strain evidence="2">Jake</strain>
    </source>
</reference>
<evidence type="ECO:0000313" key="2">
    <source>
        <dbReference type="Proteomes" id="UP000000435"/>
    </source>
</evidence>
<proteinExistence type="predicted"/>
<dbReference type="Proteomes" id="UP000000435">
    <property type="component" value="Chromosome"/>
</dbReference>
<organism evidence="1 2">
    <name type="scientific">Ehrlichia canis (strain Jake)</name>
    <dbReference type="NCBI Taxonomy" id="269484"/>
    <lineage>
        <taxon>Bacteria</taxon>
        <taxon>Pseudomonadati</taxon>
        <taxon>Pseudomonadota</taxon>
        <taxon>Alphaproteobacteria</taxon>
        <taxon>Rickettsiales</taxon>
        <taxon>Anaplasmataceae</taxon>
        <taxon>Ehrlichia</taxon>
    </lineage>
</organism>
<keyword evidence="2" id="KW-1185">Reference proteome</keyword>
<protein>
    <submittedName>
        <fullName evidence="1">Beta-lactamase-like protein</fullName>
    </submittedName>
</protein>
<name>A0ACA6AVB3_EHRCJ</name>
<accession>A0ACA6AVB3</accession>
<dbReference type="EMBL" id="CP000107">
    <property type="protein sequence ID" value="AAZ68208.1"/>
    <property type="molecule type" value="Genomic_DNA"/>
</dbReference>
<evidence type="ECO:0000313" key="1">
    <source>
        <dbReference type="EMBL" id="AAZ68208.1"/>
    </source>
</evidence>